<dbReference type="EMBL" id="JAIQCV010000012">
    <property type="protein sequence ID" value="KAH1038130.1"/>
    <property type="molecule type" value="Genomic_DNA"/>
</dbReference>
<accession>A0A9D3UCI2</accession>
<feature type="region of interest" description="Disordered" evidence="1">
    <location>
        <begin position="21"/>
        <end position="53"/>
    </location>
</feature>
<evidence type="ECO:0000256" key="1">
    <source>
        <dbReference type="SAM" id="MobiDB-lite"/>
    </source>
</evidence>
<feature type="region of interest" description="Disordered" evidence="1">
    <location>
        <begin position="117"/>
        <end position="155"/>
    </location>
</feature>
<organism evidence="2 3">
    <name type="scientific">Gossypium stocksii</name>
    <dbReference type="NCBI Taxonomy" id="47602"/>
    <lineage>
        <taxon>Eukaryota</taxon>
        <taxon>Viridiplantae</taxon>
        <taxon>Streptophyta</taxon>
        <taxon>Embryophyta</taxon>
        <taxon>Tracheophyta</taxon>
        <taxon>Spermatophyta</taxon>
        <taxon>Magnoliopsida</taxon>
        <taxon>eudicotyledons</taxon>
        <taxon>Gunneridae</taxon>
        <taxon>Pentapetalae</taxon>
        <taxon>rosids</taxon>
        <taxon>malvids</taxon>
        <taxon>Malvales</taxon>
        <taxon>Malvaceae</taxon>
        <taxon>Malvoideae</taxon>
        <taxon>Gossypium</taxon>
    </lineage>
</organism>
<dbReference type="AlphaFoldDB" id="A0A9D3UCI2"/>
<name>A0A9D3UCI2_9ROSI</name>
<evidence type="ECO:0000313" key="3">
    <source>
        <dbReference type="Proteomes" id="UP000828251"/>
    </source>
</evidence>
<gene>
    <name evidence="2" type="ORF">J1N35_039873</name>
</gene>
<feature type="non-terminal residue" evidence="2">
    <location>
        <position position="1"/>
    </location>
</feature>
<dbReference type="Proteomes" id="UP000828251">
    <property type="component" value="Unassembled WGS sequence"/>
</dbReference>
<keyword evidence="3" id="KW-1185">Reference proteome</keyword>
<comment type="caution">
    <text evidence="2">The sequence shown here is derived from an EMBL/GenBank/DDBJ whole genome shotgun (WGS) entry which is preliminary data.</text>
</comment>
<protein>
    <submittedName>
        <fullName evidence="2">Uncharacterized protein</fullName>
    </submittedName>
</protein>
<sequence>SKKSIYDKEFDSCTRIDLSTAGDRSYHAGESTVRGEAQNQESMQNLEFRKENQRPRMRLKLNLLQGFQISGEGVKEMMDRRLKLKLLQSFQKSGEGLKEMELLIAVFFVAAIAAAEEEEKEEEPTQQQQQQQKNKATSPTWQVNLPHQLVNLPRQ</sequence>
<reference evidence="2 3" key="1">
    <citation type="journal article" date="2021" name="Plant Biotechnol. J.">
        <title>Multi-omics assisted identification of the key and species-specific regulatory components of drought-tolerant mechanisms in Gossypium stocksii.</title>
        <authorList>
            <person name="Yu D."/>
            <person name="Ke L."/>
            <person name="Zhang D."/>
            <person name="Wu Y."/>
            <person name="Sun Y."/>
            <person name="Mei J."/>
            <person name="Sun J."/>
            <person name="Sun Y."/>
        </authorList>
    </citation>
    <scope>NUCLEOTIDE SEQUENCE [LARGE SCALE GENOMIC DNA]</scope>
    <source>
        <strain evidence="3">cv. E1</strain>
        <tissue evidence="2">Leaf</tissue>
    </source>
</reference>
<feature type="compositionally biased region" description="Low complexity" evidence="1">
    <location>
        <begin position="125"/>
        <end position="136"/>
    </location>
</feature>
<proteinExistence type="predicted"/>
<evidence type="ECO:0000313" key="2">
    <source>
        <dbReference type="EMBL" id="KAH1038130.1"/>
    </source>
</evidence>